<name>A0A6C0CFT3_9ZZZZ</name>
<feature type="transmembrane region" description="Helical" evidence="1">
    <location>
        <begin position="100"/>
        <end position="118"/>
    </location>
</feature>
<accession>A0A6C0CFT3</accession>
<evidence type="ECO:0000313" key="2">
    <source>
        <dbReference type="EMBL" id="QHT03163.1"/>
    </source>
</evidence>
<evidence type="ECO:0008006" key="3">
    <source>
        <dbReference type="Google" id="ProtNLM"/>
    </source>
</evidence>
<keyword evidence="1" id="KW-0472">Membrane</keyword>
<reference evidence="2" key="1">
    <citation type="journal article" date="2020" name="Nature">
        <title>Giant virus diversity and host interactions through global metagenomics.</title>
        <authorList>
            <person name="Schulz F."/>
            <person name="Roux S."/>
            <person name="Paez-Espino D."/>
            <person name="Jungbluth S."/>
            <person name="Walsh D.A."/>
            <person name="Denef V.J."/>
            <person name="McMahon K.D."/>
            <person name="Konstantinidis K.T."/>
            <person name="Eloe-Fadrosh E.A."/>
            <person name="Kyrpides N.C."/>
            <person name="Woyke T."/>
        </authorList>
    </citation>
    <scope>NUCLEOTIDE SEQUENCE</scope>
    <source>
        <strain evidence="2">GVMAG-M-3300020728-1</strain>
    </source>
</reference>
<proteinExistence type="predicted"/>
<keyword evidence="1" id="KW-0812">Transmembrane</keyword>
<feature type="transmembrane region" description="Helical" evidence="1">
    <location>
        <begin position="7"/>
        <end position="28"/>
    </location>
</feature>
<feature type="transmembrane region" description="Helical" evidence="1">
    <location>
        <begin position="67"/>
        <end position="88"/>
    </location>
</feature>
<dbReference type="EMBL" id="MN739407">
    <property type="protein sequence ID" value="QHT03163.1"/>
    <property type="molecule type" value="Genomic_DNA"/>
</dbReference>
<organism evidence="2">
    <name type="scientific">viral metagenome</name>
    <dbReference type="NCBI Taxonomy" id="1070528"/>
    <lineage>
        <taxon>unclassified sequences</taxon>
        <taxon>metagenomes</taxon>
        <taxon>organismal metagenomes</taxon>
    </lineage>
</organism>
<sequence>MGELDRRIVLGITAVSLILLTLVIMYIIPKFVPAEQQDEVSHMTMVSFSLFMMLFSMAQVEISTPSIINFLIFVALIVIQFTGIYWWIPAYVPKDKSVLVIHWLFVISSFIVVLTNIVTTATFKSGTYAIEAGWGAIPPEQHAGRRRK</sequence>
<protein>
    <recommendedName>
        <fullName evidence="3">Transmembrane protein</fullName>
    </recommendedName>
</protein>
<dbReference type="AlphaFoldDB" id="A0A6C0CFT3"/>
<keyword evidence="1" id="KW-1133">Transmembrane helix</keyword>
<evidence type="ECO:0000256" key="1">
    <source>
        <dbReference type="SAM" id="Phobius"/>
    </source>
</evidence>
<feature type="transmembrane region" description="Helical" evidence="1">
    <location>
        <begin position="40"/>
        <end position="60"/>
    </location>
</feature>